<keyword evidence="2" id="KW-1185">Reference proteome</keyword>
<dbReference type="Proteomes" id="UP000664731">
    <property type="component" value="Unassembled WGS sequence"/>
</dbReference>
<gene>
    <name evidence="1" type="ORF">J1777_07690</name>
</gene>
<accession>A0A939KET7</accession>
<reference evidence="1" key="1">
    <citation type="submission" date="2021-03" db="EMBL/GenBank/DDBJ databases">
        <title>Comamonas denitrificans.</title>
        <authorList>
            <person name="Finster K."/>
        </authorList>
    </citation>
    <scope>NUCLEOTIDE SEQUENCE</scope>
    <source>
        <strain evidence="1">MM2021_4</strain>
    </source>
</reference>
<sequence length="51" mass="5647">MGGFFAIFFGGRPAIGLSPAGRHNAVENPEQLRNNWGKGLFCNEKEKLIKK</sequence>
<dbReference type="EMBL" id="JAFNME010000014">
    <property type="protein sequence ID" value="MBO1249708.1"/>
    <property type="molecule type" value="Genomic_DNA"/>
</dbReference>
<comment type="caution">
    <text evidence="1">The sequence shown here is derived from an EMBL/GenBank/DDBJ whole genome shotgun (WGS) entry which is preliminary data.</text>
</comment>
<name>A0A939KET7_9BURK</name>
<dbReference type="AlphaFoldDB" id="A0A939KET7"/>
<proteinExistence type="predicted"/>
<dbReference type="RefSeq" id="WP_207575175.1">
    <property type="nucleotide sequence ID" value="NZ_JAFNME010000014.1"/>
</dbReference>
<evidence type="ECO:0000313" key="1">
    <source>
        <dbReference type="EMBL" id="MBO1249708.1"/>
    </source>
</evidence>
<organism evidence="1 2">
    <name type="scientific">Comamonas denitrificans</name>
    <dbReference type="NCBI Taxonomy" id="117506"/>
    <lineage>
        <taxon>Bacteria</taxon>
        <taxon>Pseudomonadati</taxon>
        <taxon>Pseudomonadota</taxon>
        <taxon>Betaproteobacteria</taxon>
        <taxon>Burkholderiales</taxon>
        <taxon>Comamonadaceae</taxon>
        <taxon>Comamonas</taxon>
    </lineage>
</organism>
<protein>
    <submittedName>
        <fullName evidence="1">Uncharacterized protein</fullName>
    </submittedName>
</protein>
<evidence type="ECO:0000313" key="2">
    <source>
        <dbReference type="Proteomes" id="UP000664731"/>
    </source>
</evidence>